<accession>A0A2G2YXK9</accession>
<dbReference type="PANTHER" id="PTHR14074">
    <property type="entry name" value="HELICASE WITH DEATH DOMAIN-RELATED"/>
    <property type="match status" value="1"/>
</dbReference>
<sequence length="379" mass="43274">MCSVLHDANTYLLMTLLQQYEVIQHHTHLTVQEYYGAKGVDDWNAESWKKETDDNDVLVMTPQIFLDALRKGYIKFDSVCFLILDECHRASGNHPYSRIMKEFYHLSRKRSKVFGMTASPVIRKGVSSSTDCEEQISELESLLDSQIYTLENRVELDEFVPSAKETSKFYDPIVFLNTELKENLKFSWSKFDAALTDLKLSLPSQYKDTDDMYKKLQKRLSNCYAKIVCCLENLGIICAYEFFGSSKGLRQRDPLSPSLFILVMEALCRVMDKAIMGDDTLVCCDANMNQLDYLGQCVLDFRVRALTYLGLPLGASNKDVLVWNSVLQWVEKRLTGSNFGHRKIGDFAKDFLWDGADGAKKFHLVHGKTVTSAKENGEV</sequence>
<dbReference type="InterPro" id="IPR027417">
    <property type="entry name" value="P-loop_NTPase"/>
</dbReference>
<dbReference type="AlphaFoldDB" id="A0A2G2YXK9"/>
<dbReference type="InterPro" id="IPR014001">
    <property type="entry name" value="Helicase_ATP-bd"/>
</dbReference>
<evidence type="ECO:0000313" key="3">
    <source>
        <dbReference type="Proteomes" id="UP000222542"/>
    </source>
</evidence>
<dbReference type="SUPFAM" id="SSF52540">
    <property type="entry name" value="P-loop containing nucleoside triphosphate hydrolases"/>
    <property type="match status" value="1"/>
</dbReference>
<dbReference type="EMBL" id="AYRZ02000008">
    <property type="protein sequence ID" value="PHT74361.1"/>
    <property type="molecule type" value="Genomic_DNA"/>
</dbReference>
<reference evidence="2 3" key="2">
    <citation type="journal article" date="2017" name="Genome Biol.">
        <title>New reference genome sequences of hot pepper reveal the massive evolution of plant disease-resistance genes by retroduplication.</title>
        <authorList>
            <person name="Kim S."/>
            <person name="Park J."/>
            <person name="Yeom S.I."/>
            <person name="Kim Y.M."/>
            <person name="Seo E."/>
            <person name="Kim K.T."/>
            <person name="Kim M.S."/>
            <person name="Lee J.M."/>
            <person name="Cheong K."/>
            <person name="Shin H.S."/>
            <person name="Kim S.B."/>
            <person name="Han K."/>
            <person name="Lee J."/>
            <person name="Park M."/>
            <person name="Lee H.A."/>
            <person name="Lee H.Y."/>
            <person name="Lee Y."/>
            <person name="Oh S."/>
            <person name="Lee J.H."/>
            <person name="Choi E."/>
            <person name="Choi E."/>
            <person name="Lee S.E."/>
            <person name="Jeon J."/>
            <person name="Kim H."/>
            <person name="Choi G."/>
            <person name="Song H."/>
            <person name="Lee J."/>
            <person name="Lee S.C."/>
            <person name="Kwon J.K."/>
            <person name="Lee H.Y."/>
            <person name="Koo N."/>
            <person name="Hong Y."/>
            <person name="Kim R.W."/>
            <person name="Kang W.H."/>
            <person name="Huh J.H."/>
            <person name="Kang B.C."/>
            <person name="Yang T.J."/>
            <person name="Lee Y.H."/>
            <person name="Bennetzen J.L."/>
            <person name="Choi D."/>
        </authorList>
    </citation>
    <scope>NUCLEOTIDE SEQUENCE [LARGE SCALE GENOMIC DNA]</scope>
    <source>
        <strain evidence="3">cv. CM334</strain>
    </source>
</reference>
<proteinExistence type="predicted"/>
<dbReference type="GO" id="GO:0005524">
    <property type="term" value="F:ATP binding"/>
    <property type="evidence" value="ECO:0007669"/>
    <property type="project" value="InterPro"/>
</dbReference>
<dbReference type="Gramene" id="PHT74361">
    <property type="protein sequence ID" value="PHT74361"/>
    <property type="gene ID" value="T459_21638"/>
</dbReference>
<dbReference type="STRING" id="4072.A0A2G2YXK9"/>
<dbReference type="InterPro" id="IPR051363">
    <property type="entry name" value="RLR_Helicase"/>
</dbReference>
<dbReference type="InterPro" id="IPR011545">
    <property type="entry name" value="DEAD/DEAH_box_helicase_dom"/>
</dbReference>
<protein>
    <recommendedName>
        <fullName evidence="1">Helicase ATP-binding domain-containing protein</fullName>
    </recommendedName>
</protein>
<organism evidence="2 3">
    <name type="scientific">Capsicum annuum</name>
    <name type="common">Capsicum pepper</name>
    <dbReference type="NCBI Taxonomy" id="4072"/>
    <lineage>
        <taxon>Eukaryota</taxon>
        <taxon>Viridiplantae</taxon>
        <taxon>Streptophyta</taxon>
        <taxon>Embryophyta</taxon>
        <taxon>Tracheophyta</taxon>
        <taxon>Spermatophyta</taxon>
        <taxon>Magnoliopsida</taxon>
        <taxon>eudicotyledons</taxon>
        <taxon>Gunneridae</taxon>
        <taxon>Pentapetalae</taxon>
        <taxon>asterids</taxon>
        <taxon>lamiids</taxon>
        <taxon>Solanales</taxon>
        <taxon>Solanaceae</taxon>
        <taxon>Solanoideae</taxon>
        <taxon>Capsiceae</taxon>
        <taxon>Capsicum</taxon>
    </lineage>
</organism>
<dbReference type="PROSITE" id="PS51192">
    <property type="entry name" value="HELICASE_ATP_BIND_1"/>
    <property type="match status" value="1"/>
</dbReference>
<keyword evidence="3" id="KW-1185">Reference proteome</keyword>
<name>A0A2G2YXK9_CAPAN</name>
<evidence type="ECO:0000259" key="1">
    <source>
        <dbReference type="PROSITE" id="PS51192"/>
    </source>
</evidence>
<dbReference type="Proteomes" id="UP000222542">
    <property type="component" value="Unassembled WGS sequence"/>
</dbReference>
<reference evidence="2 3" key="1">
    <citation type="journal article" date="2014" name="Nat. Genet.">
        <title>Genome sequence of the hot pepper provides insights into the evolution of pungency in Capsicum species.</title>
        <authorList>
            <person name="Kim S."/>
            <person name="Park M."/>
            <person name="Yeom S.I."/>
            <person name="Kim Y.M."/>
            <person name="Lee J.M."/>
            <person name="Lee H.A."/>
            <person name="Seo E."/>
            <person name="Choi J."/>
            <person name="Cheong K."/>
            <person name="Kim K.T."/>
            <person name="Jung K."/>
            <person name="Lee G.W."/>
            <person name="Oh S.K."/>
            <person name="Bae C."/>
            <person name="Kim S.B."/>
            <person name="Lee H.Y."/>
            <person name="Kim S.Y."/>
            <person name="Kim M.S."/>
            <person name="Kang B.C."/>
            <person name="Jo Y.D."/>
            <person name="Yang H.B."/>
            <person name="Jeong H.J."/>
            <person name="Kang W.H."/>
            <person name="Kwon J.K."/>
            <person name="Shin C."/>
            <person name="Lim J.Y."/>
            <person name="Park J.H."/>
            <person name="Huh J.H."/>
            <person name="Kim J.S."/>
            <person name="Kim B.D."/>
            <person name="Cohen O."/>
            <person name="Paran I."/>
            <person name="Suh M.C."/>
            <person name="Lee S.B."/>
            <person name="Kim Y.K."/>
            <person name="Shin Y."/>
            <person name="Noh S.J."/>
            <person name="Park J."/>
            <person name="Seo Y.S."/>
            <person name="Kwon S.Y."/>
            <person name="Kim H.A."/>
            <person name="Park J.M."/>
            <person name="Kim H.J."/>
            <person name="Choi S.B."/>
            <person name="Bosland P.W."/>
            <person name="Reeves G."/>
            <person name="Jo S.H."/>
            <person name="Lee B.W."/>
            <person name="Cho H.T."/>
            <person name="Choi H.S."/>
            <person name="Lee M.S."/>
            <person name="Yu Y."/>
            <person name="Do Choi Y."/>
            <person name="Park B.S."/>
            <person name="van Deynze A."/>
            <person name="Ashrafi H."/>
            <person name="Hill T."/>
            <person name="Kim W.T."/>
            <person name="Pai H.S."/>
            <person name="Ahn H.K."/>
            <person name="Yeam I."/>
            <person name="Giovannoni J.J."/>
            <person name="Rose J.K."/>
            <person name="Sorensen I."/>
            <person name="Lee S.J."/>
            <person name="Kim R.W."/>
            <person name="Choi I.Y."/>
            <person name="Choi B.S."/>
            <person name="Lim J.S."/>
            <person name="Lee Y.H."/>
            <person name="Choi D."/>
        </authorList>
    </citation>
    <scope>NUCLEOTIDE SEQUENCE [LARGE SCALE GENOMIC DNA]</scope>
    <source>
        <strain evidence="3">cv. CM334</strain>
    </source>
</reference>
<dbReference type="Gene3D" id="3.40.50.300">
    <property type="entry name" value="P-loop containing nucleotide triphosphate hydrolases"/>
    <property type="match status" value="1"/>
</dbReference>
<dbReference type="Pfam" id="PF00270">
    <property type="entry name" value="DEAD"/>
    <property type="match status" value="1"/>
</dbReference>
<comment type="caution">
    <text evidence="2">The sequence shown here is derived from an EMBL/GenBank/DDBJ whole genome shotgun (WGS) entry which is preliminary data.</text>
</comment>
<gene>
    <name evidence="2" type="ORF">T459_21638</name>
</gene>
<feature type="domain" description="Helicase ATP-binding" evidence="1">
    <location>
        <begin position="18"/>
        <end position="138"/>
    </location>
</feature>
<dbReference type="GO" id="GO:0003676">
    <property type="term" value="F:nucleic acid binding"/>
    <property type="evidence" value="ECO:0007669"/>
    <property type="project" value="InterPro"/>
</dbReference>
<dbReference type="PANTHER" id="PTHR14074:SF16">
    <property type="entry name" value="ANTIVIRAL INNATE IMMUNE RESPONSE RECEPTOR RIG-I"/>
    <property type="match status" value="1"/>
</dbReference>
<evidence type="ECO:0000313" key="2">
    <source>
        <dbReference type="EMBL" id="PHT74361.1"/>
    </source>
</evidence>